<evidence type="ECO:0000256" key="1">
    <source>
        <dbReference type="ARBA" id="ARBA00000189"/>
    </source>
</evidence>
<dbReference type="SUPFAM" id="SSF48113">
    <property type="entry name" value="Heme-dependent peroxidases"/>
    <property type="match status" value="1"/>
</dbReference>
<dbReference type="Pfam" id="PF23598">
    <property type="entry name" value="LRR_14"/>
    <property type="match status" value="1"/>
</dbReference>
<keyword evidence="19" id="KW-1185">Reference proteome</keyword>
<dbReference type="Gene3D" id="1.10.10.10">
    <property type="entry name" value="Winged helix-like DNA-binding domain superfamily/Winged helix DNA-binding domain"/>
    <property type="match status" value="1"/>
</dbReference>
<dbReference type="GO" id="GO:0020037">
    <property type="term" value="F:heme binding"/>
    <property type="evidence" value="ECO:0007669"/>
    <property type="project" value="InterPro"/>
</dbReference>
<dbReference type="InterPro" id="IPR027417">
    <property type="entry name" value="P-loop_NTPase"/>
</dbReference>
<evidence type="ECO:0000256" key="13">
    <source>
        <dbReference type="PIRSR" id="PIRSR600823-3"/>
    </source>
</evidence>
<dbReference type="Gene3D" id="3.80.10.10">
    <property type="entry name" value="Ribonuclease Inhibitor"/>
    <property type="match status" value="2"/>
</dbReference>
<feature type="disulfide bond" evidence="15">
    <location>
        <begin position="623"/>
        <end position="628"/>
    </location>
</feature>
<feature type="binding site" evidence="13">
    <location>
        <position position="643"/>
    </location>
    <ligand>
        <name>Ca(2+)</name>
        <dbReference type="ChEBI" id="CHEBI:29108"/>
        <label>1</label>
    </ligand>
</feature>
<feature type="active site" description="Proton acceptor" evidence="12">
    <location>
        <position position="621"/>
    </location>
</feature>
<dbReference type="GO" id="GO:0009626">
    <property type="term" value="P:plant-type hypersensitive response"/>
    <property type="evidence" value="ECO:0007669"/>
    <property type="project" value="UniProtKB-ARBA"/>
</dbReference>
<keyword evidence="7" id="KW-0611">Plant defense</keyword>
<keyword evidence="3" id="KW-0575">Peroxidase</keyword>
<dbReference type="GO" id="GO:0042742">
    <property type="term" value="P:defense response to bacterium"/>
    <property type="evidence" value="ECO:0007669"/>
    <property type="project" value="UniProtKB-ARBA"/>
</dbReference>
<dbReference type="EMBL" id="JAUUTY010000007">
    <property type="protein sequence ID" value="KAK1604862.1"/>
    <property type="molecule type" value="Genomic_DNA"/>
</dbReference>
<evidence type="ECO:0000256" key="2">
    <source>
        <dbReference type="ARBA" id="ARBA00001970"/>
    </source>
</evidence>
<comment type="caution">
    <text evidence="18">The sequence shown here is derived from an EMBL/GenBank/DDBJ whole genome shotgun (WGS) entry which is preliminary data.</text>
</comment>
<dbReference type="GO" id="GO:0042744">
    <property type="term" value="P:hydrogen peroxide catabolic process"/>
    <property type="evidence" value="ECO:0007669"/>
    <property type="project" value="UniProtKB-KW"/>
</dbReference>
<gene>
    <name evidence="18" type="ORF">QYE76_028535</name>
</gene>
<feature type="binding site" evidence="13">
    <location>
        <position position="629"/>
    </location>
    <ligand>
        <name>Ca(2+)</name>
        <dbReference type="ChEBI" id="CHEBI:29108"/>
        <label>1</label>
    </ligand>
</feature>
<dbReference type="GO" id="GO:0046872">
    <property type="term" value="F:metal ion binding"/>
    <property type="evidence" value="ECO:0007669"/>
    <property type="project" value="UniProtKB-KW"/>
</dbReference>
<evidence type="ECO:0000256" key="4">
    <source>
        <dbReference type="ARBA" id="ARBA00022617"/>
    </source>
</evidence>
<dbReference type="InterPro" id="IPR058922">
    <property type="entry name" value="WHD_DRP"/>
</dbReference>
<evidence type="ECO:0000256" key="6">
    <source>
        <dbReference type="ARBA" id="ARBA00022737"/>
    </source>
</evidence>
<evidence type="ECO:0000256" key="15">
    <source>
        <dbReference type="PIRSR" id="PIRSR600823-5"/>
    </source>
</evidence>
<evidence type="ECO:0000256" key="9">
    <source>
        <dbReference type="ARBA" id="ARBA00023002"/>
    </source>
</evidence>
<comment type="cofactor">
    <cofactor evidence="2">
        <name>heme b</name>
        <dbReference type="ChEBI" id="CHEBI:60344"/>
    </cofactor>
</comment>
<dbReference type="InterPro" id="IPR032675">
    <property type="entry name" value="LRR_dom_sf"/>
</dbReference>
<keyword evidence="8 13" id="KW-0106">Calcium</keyword>
<dbReference type="InterPro" id="IPR055414">
    <property type="entry name" value="LRR_R13L4/SHOC2-like"/>
</dbReference>
<feature type="binding site" evidence="13">
    <location>
        <position position="622"/>
    </location>
    <ligand>
        <name>Ca(2+)</name>
        <dbReference type="ChEBI" id="CHEBI:29108"/>
        <label>1</label>
    </ligand>
</feature>
<dbReference type="FunFam" id="1.10.10.10:FF:000322">
    <property type="entry name" value="Probable disease resistance protein At1g63360"/>
    <property type="match status" value="1"/>
</dbReference>
<feature type="binding site" evidence="13">
    <location>
        <position position="631"/>
    </location>
    <ligand>
        <name>Ca(2+)</name>
        <dbReference type="ChEBI" id="CHEBI:29108"/>
        <label>1</label>
    </ligand>
</feature>
<keyword evidence="4" id="KW-0349">Heme</keyword>
<dbReference type="Gene3D" id="1.10.520.10">
    <property type="match status" value="1"/>
</dbReference>
<evidence type="ECO:0000256" key="5">
    <source>
        <dbReference type="ARBA" id="ARBA00022723"/>
    </source>
</evidence>
<comment type="cofactor">
    <cofactor evidence="13">
        <name>Ca(2+)</name>
        <dbReference type="ChEBI" id="CHEBI:29108"/>
    </cofactor>
    <text evidence="13">Binds 2 calcium ions per subunit.</text>
</comment>
<keyword evidence="5 13" id="KW-0479">Metal-binding</keyword>
<dbReference type="Pfam" id="PF23559">
    <property type="entry name" value="WHD_DRP"/>
    <property type="match status" value="1"/>
</dbReference>
<dbReference type="PROSITE" id="PS50873">
    <property type="entry name" value="PEROXIDASE_4"/>
    <property type="match status" value="1"/>
</dbReference>
<dbReference type="InterPro" id="IPR002016">
    <property type="entry name" value="Haem_peroxidase"/>
</dbReference>
<organism evidence="18 19">
    <name type="scientific">Lolium multiflorum</name>
    <name type="common">Italian ryegrass</name>
    <name type="synonym">Lolium perenne subsp. multiflorum</name>
    <dbReference type="NCBI Taxonomy" id="4521"/>
    <lineage>
        <taxon>Eukaryota</taxon>
        <taxon>Viridiplantae</taxon>
        <taxon>Streptophyta</taxon>
        <taxon>Embryophyta</taxon>
        <taxon>Tracheophyta</taxon>
        <taxon>Spermatophyta</taxon>
        <taxon>Magnoliopsida</taxon>
        <taxon>Liliopsida</taxon>
        <taxon>Poales</taxon>
        <taxon>Poaceae</taxon>
        <taxon>BOP clade</taxon>
        <taxon>Pooideae</taxon>
        <taxon>Poodae</taxon>
        <taxon>Poeae</taxon>
        <taxon>Poeae Chloroplast Group 2 (Poeae type)</taxon>
        <taxon>Loliodinae</taxon>
        <taxon>Loliinae</taxon>
        <taxon>Lolium</taxon>
    </lineage>
</organism>
<accession>A0AAD8VEP4</accession>
<evidence type="ECO:0000256" key="14">
    <source>
        <dbReference type="PIRSR" id="PIRSR600823-4"/>
    </source>
</evidence>
<dbReference type="InterPro" id="IPR010255">
    <property type="entry name" value="Haem_peroxidase_sf"/>
</dbReference>
<sequence>METVAKACSSANNYMYRILPLETEYSKKLFLSRAFGSIDAPYPVELEEAMQTILKKCGGLPLAIVGLGSLLASYNSKEDKDMWDTICRSIGSQMDNNPTLEGMREIVTLSYNHLPYHLKFCIMYLSIFPEDYIIGTDRLLNRWIAEGLVEERRGLTLMEVAKIYLDELISRSMIDPVSYSKHDGRVETCRVHDMMLEVMVSKSLEANFVSLVGGQYGGMSYDRPRRLSIHGGKENMAVRLGRRDGIKHIDVQHARSLSMFGLKWHSLLDRLGDFRLLRVLDMENCTGLENRHMKDICQMYLLRYLNLSGTNISKMPEKVGELEHLEVLDANDTNLTCLPSSVTKLVRLQRIIFTNKHDWTHWWLPSGDLSRMKALVEVKRLGIENIVAAEALGELEQLRAACIYIDSDEDTVNKLALSLRKIYSLRSLDMKRGGDHKSSKTLNFLHKLDSSPPRLLQFLKLQGTLSELPNWVGSLTHLVEVDISRAVMDDENEQLFGMLSEAPNLRSIILQLNFYSKRELVARTVHKFSALKKLVVSLYCEFPEVFTVEEGSMRNLEVLTLEFGGRESARFWGSKHLESMKELHFYAQSCPRAETIVRQVVQHRAAQDRSVLPALIRLQFHDCFVRGCDGSILIDSAGGNVAEKEADPNLTLRMLDVIDD</sequence>
<feature type="site" description="Transition state stabilizer" evidence="14">
    <location>
        <position position="617"/>
    </location>
</feature>
<dbReference type="GO" id="GO:0140825">
    <property type="term" value="F:lactoperoxidase activity"/>
    <property type="evidence" value="ECO:0007669"/>
    <property type="project" value="UniProtKB-EC"/>
</dbReference>
<evidence type="ECO:0000256" key="16">
    <source>
        <dbReference type="RuleBase" id="RU004241"/>
    </source>
</evidence>
<dbReference type="SUPFAM" id="SSF52540">
    <property type="entry name" value="P-loop containing nucleoside triphosphate hydrolases"/>
    <property type="match status" value="1"/>
</dbReference>
<evidence type="ECO:0000256" key="10">
    <source>
        <dbReference type="ARBA" id="ARBA00023004"/>
    </source>
</evidence>
<dbReference type="InterPro" id="IPR000823">
    <property type="entry name" value="Peroxidase_pln"/>
</dbReference>
<comment type="similarity">
    <text evidence="16">Belongs to the peroxidase family.</text>
</comment>
<dbReference type="Pfam" id="PF00141">
    <property type="entry name" value="peroxidase"/>
    <property type="match status" value="1"/>
</dbReference>
<keyword evidence="10" id="KW-0408">Iron</keyword>
<dbReference type="InterPro" id="IPR044974">
    <property type="entry name" value="Disease_R_plants"/>
</dbReference>
<dbReference type="Proteomes" id="UP001231189">
    <property type="component" value="Unassembled WGS sequence"/>
</dbReference>
<feature type="domain" description="Plant heme peroxidase family profile" evidence="17">
    <location>
        <begin position="580"/>
        <end position="660"/>
    </location>
</feature>
<dbReference type="SUPFAM" id="SSF52058">
    <property type="entry name" value="L domain-like"/>
    <property type="match status" value="1"/>
</dbReference>
<keyword evidence="11" id="KW-0376">Hydrogen peroxide</keyword>
<evidence type="ECO:0000256" key="11">
    <source>
        <dbReference type="ARBA" id="ARBA00023324"/>
    </source>
</evidence>
<evidence type="ECO:0000256" key="7">
    <source>
        <dbReference type="ARBA" id="ARBA00022821"/>
    </source>
</evidence>
<protein>
    <recommendedName>
        <fullName evidence="17">Plant heme peroxidase family profile domain-containing protein</fullName>
    </recommendedName>
</protein>
<evidence type="ECO:0000313" key="18">
    <source>
        <dbReference type="EMBL" id="KAK1604862.1"/>
    </source>
</evidence>
<dbReference type="GO" id="GO:0006979">
    <property type="term" value="P:response to oxidative stress"/>
    <property type="evidence" value="ECO:0007669"/>
    <property type="project" value="InterPro"/>
</dbReference>
<dbReference type="InterPro" id="IPR036388">
    <property type="entry name" value="WH-like_DNA-bd_sf"/>
</dbReference>
<dbReference type="PANTHER" id="PTHR23155:SF1005">
    <property type="entry name" value="OS07G0197300 PROTEIN"/>
    <property type="match status" value="1"/>
</dbReference>
<dbReference type="PRINTS" id="PR00461">
    <property type="entry name" value="PLPEROXIDASE"/>
</dbReference>
<keyword evidence="9" id="KW-0560">Oxidoreductase</keyword>
<evidence type="ECO:0000256" key="8">
    <source>
        <dbReference type="ARBA" id="ARBA00022837"/>
    </source>
</evidence>
<proteinExistence type="inferred from homology"/>
<evidence type="ECO:0000259" key="17">
    <source>
        <dbReference type="PROSITE" id="PS50873"/>
    </source>
</evidence>
<dbReference type="GO" id="GO:0043531">
    <property type="term" value="F:ADP binding"/>
    <property type="evidence" value="ECO:0007669"/>
    <property type="project" value="InterPro"/>
</dbReference>
<keyword evidence="6" id="KW-0677">Repeat</keyword>
<feature type="binding site" evidence="13">
    <location>
        <position position="627"/>
    </location>
    <ligand>
        <name>Ca(2+)</name>
        <dbReference type="ChEBI" id="CHEBI:29108"/>
        <label>1</label>
    </ligand>
</feature>
<evidence type="ECO:0000256" key="12">
    <source>
        <dbReference type="PIRSR" id="PIRSR600823-1"/>
    </source>
</evidence>
<feature type="binding site" evidence="13">
    <location>
        <position position="625"/>
    </location>
    <ligand>
        <name>Ca(2+)</name>
        <dbReference type="ChEBI" id="CHEBI:29108"/>
        <label>1</label>
    </ligand>
</feature>
<dbReference type="AlphaFoldDB" id="A0AAD8VEP4"/>
<evidence type="ECO:0000256" key="3">
    <source>
        <dbReference type="ARBA" id="ARBA00022559"/>
    </source>
</evidence>
<comment type="catalytic activity">
    <reaction evidence="1">
        <text>2 a phenolic donor + H2O2 = 2 a phenolic radical donor + 2 H2O</text>
        <dbReference type="Rhea" id="RHEA:56136"/>
        <dbReference type="ChEBI" id="CHEBI:15377"/>
        <dbReference type="ChEBI" id="CHEBI:16240"/>
        <dbReference type="ChEBI" id="CHEBI:139520"/>
        <dbReference type="ChEBI" id="CHEBI:139521"/>
        <dbReference type="EC" id="1.11.1.7"/>
    </reaction>
</comment>
<evidence type="ECO:0000313" key="19">
    <source>
        <dbReference type="Proteomes" id="UP001231189"/>
    </source>
</evidence>
<name>A0AAD8VEP4_LOLMU</name>
<keyword evidence="15" id="KW-1015">Disulfide bond</keyword>
<reference evidence="18" key="1">
    <citation type="submission" date="2023-07" db="EMBL/GenBank/DDBJ databases">
        <title>A chromosome-level genome assembly of Lolium multiflorum.</title>
        <authorList>
            <person name="Chen Y."/>
            <person name="Copetti D."/>
            <person name="Kolliker R."/>
            <person name="Studer B."/>
        </authorList>
    </citation>
    <scope>NUCLEOTIDE SEQUENCE</scope>
    <source>
        <strain evidence="18">02402/16</strain>
        <tissue evidence="18">Leaf</tissue>
    </source>
</reference>
<dbReference type="GO" id="GO:0002758">
    <property type="term" value="P:innate immune response-activating signaling pathway"/>
    <property type="evidence" value="ECO:0007669"/>
    <property type="project" value="UniProtKB-ARBA"/>
</dbReference>
<dbReference type="PANTHER" id="PTHR23155">
    <property type="entry name" value="DISEASE RESISTANCE PROTEIN RP"/>
    <property type="match status" value="1"/>
</dbReference>